<keyword evidence="2" id="KW-0479">Metal-binding</keyword>
<name>A0AAW2UVV2_9LAMI</name>
<reference evidence="11" key="2">
    <citation type="journal article" date="2024" name="Plant">
        <title>Genomic evolution and insights into agronomic trait innovations of Sesamum species.</title>
        <authorList>
            <person name="Miao H."/>
            <person name="Wang L."/>
            <person name="Qu L."/>
            <person name="Liu H."/>
            <person name="Sun Y."/>
            <person name="Le M."/>
            <person name="Wang Q."/>
            <person name="Wei S."/>
            <person name="Zheng Y."/>
            <person name="Lin W."/>
            <person name="Duan Y."/>
            <person name="Cao H."/>
            <person name="Xiong S."/>
            <person name="Wang X."/>
            <person name="Wei L."/>
            <person name="Li C."/>
            <person name="Ma Q."/>
            <person name="Ju M."/>
            <person name="Zhao R."/>
            <person name="Li G."/>
            <person name="Mu C."/>
            <person name="Tian Q."/>
            <person name="Mei H."/>
            <person name="Zhang T."/>
            <person name="Gao T."/>
            <person name="Zhang H."/>
        </authorList>
    </citation>
    <scope>NUCLEOTIDE SEQUENCE</scope>
    <source>
        <strain evidence="11">KEN1</strain>
    </source>
</reference>
<dbReference type="EMBL" id="JACGWN010000011">
    <property type="protein sequence ID" value="KAL0421088.1"/>
    <property type="molecule type" value="Genomic_DNA"/>
</dbReference>
<dbReference type="GO" id="GO:0000976">
    <property type="term" value="F:transcription cis-regulatory region binding"/>
    <property type="evidence" value="ECO:0007669"/>
    <property type="project" value="TreeGrafter"/>
</dbReference>
<sequence length="198" mass="22842">MHEEPCSRPRRPRRRRLRRVYAAILHLAKMRSLRLPPQLPPPRLARVLHHPPILGFHSPPPLPKRSSLSPSPPPAPPPAFQHRPHLLFTLSTAAAAEDHHQDPETPTVEHPVGRKRSRTKFSQEQKEKMHSFSEKLGWKLHKSDEATVEEFCRQVGVAKGVLRVWMHNNKTTFGRKEIMRSSSRNEESRKTHNRSGVD</sequence>
<keyword evidence="3 11" id="KW-0863">Zinc-finger</keyword>
<keyword evidence="5" id="KW-0805">Transcription regulation</keyword>
<evidence type="ECO:0000256" key="7">
    <source>
        <dbReference type="ARBA" id="ARBA00023155"/>
    </source>
</evidence>
<dbReference type="AlphaFoldDB" id="A0AAW2UVV2"/>
<protein>
    <submittedName>
        <fullName evidence="11">Zinc-finger homeodomain protein 10</fullName>
    </submittedName>
</protein>
<dbReference type="GO" id="GO:0003700">
    <property type="term" value="F:DNA-binding transcription factor activity"/>
    <property type="evidence" value="ECO:0007669"/>
    <property type="project" value="TreeGrafter"/>
</dbReference>
<dbReference type="SUPFAM" id="SSF46689">
    <property type="entry name" value="Homeodomain-like"/>
    <property type="match status" value="1"/>
</dbReference>
<dbReference type="GO" id="GO:0050793">
    <property type="term" value="P:regulation of developmental process"/>
    <property type="evidence" value="ECO:0007669"/>
    <property type="project" value="TreeGrafter"/>
</dbReference>
<proteinExistence type="predicted"/>
<dbReference type="InterPro" id="IPR009057">
    <property type="entry name" value="Homeodomain-like_sf"/>
</dbReference>
<evidence type="ECO:0000256" key="1">
    <source>
        <dbReference type="ARBA" id="ARBA00004123"/>
    </source>
</evidence>
<dbReference type="FunFam" id="1.10.10.60:FF:000257">
    <property type="entry name" value="Zinc-finger homeodomain protein 2"/>
    <property type="match status" value="1"/>
</dbReference>
<gene>
    <name evidence="11" type="ORF">Slati_3131700</name>
</gene>
<dbReference type="PANTHER" id="PTHR31948">
    <property type="entry name" value="ZINC-FINGER HOMEODOMAIN PROTEIN 2"/>
    <property type="match status" value="1"/>
</dbReference>
<dbReference type="GO" id="GO:0005634">
    <property type="term" value="C:nucleus"/>
    <property type="evidence" value="ECO:0007669"/>
    <property type="project" value="UniProtKB-SubCell"/>
</dbReference>
<comment type="caution">
    <text evidence="11">The sequence shown here is derived from an EMBL/GenBank/DDBJ whole genome shotgun (WGS) entry which is preliminary data.</text>
</comment>
<comment type="subcellular location">
    <subcellularLocation>
        <location evidence="1">Nucleus</location>
    </subcellularLocation>
</comment>
<dbReference type="PANTHER" id="PTHR31948:SF72">
    <property type="entry name" value="ZINC-FINGER HOMEODOMAIN PROTEIN 10"/>
    <property type="match status" value="1"/>
</dbReference>
<feature type="region of interest" description="Disordered" evidence="10">
    <location>
        <begin position="55"/>
        <end position="82"/>
    </location>
</feature>
<keyword evidence="8" id="KW-0804">Transcription</keyword>
<organism evidence="11">
    <name type="scientific">Sesamum latifolium</name>
    <dbReference type="NCBI Taxonomy" id="2727402"/>
    <lineage>
        <taxon>Eukaryota</taxon>
        <taxon>Viridiplantae</taxon>
        <taxon>Streptophyta</taxon>
        <taxon>Embryophyta</taxon>
        <taxon>Tracheophyta</taxon>
        <taxon>Spermatophyta</taxon>
        <taxon>Magnoliopsida</taxon>
        <taxon>eudicotyledons</taxon>
        <taxon>Gunneridae</taxon>
        <taxon>Pentapetalae</taxon>
        <taxon>asterids</taxon>
        <taxon>lamiids</taxon>
        <taxon>Lamiales</taxon>
        <taxon>Pedaliaceae</taxon>
        <taxon>Sesamum</taxon>
    </lineage>
</organism>
<accession>A0AAW2UVV2</accession>
<dbReference type="Gene3D" id="1.10.10.60">
    <property type="entry name" value="Homeodomain-like"/>
    <property type="match status" value="1"/>
</dbReference>
<dbReference type="GO" id="GO:0008270">
    <property type="term" value="F:zinc ion binding"/>
    <property type="evidence" value="ECO:0007669"/>
    <property type="project" value="UniProtKB-KW"/>
</dbReference>
<feature type="region of interest" description="Disordered" evidence="10">
    <location>
        <begin position="95"/>
        <end position="132"/>
    </location>
</feature>
<keyword evidence="6 11" id="KW-0238">DNA-binding</keyword>
<feature type="compositionally biased region" description="Basic and acidic residues" evidence="10">
    <location>
        <begin position="121"/>
        <end position="132"/>
    </location>
</feature>
<dbReference type="InterPro" id="IPR006455">
    <property type="entry name" value="Homeodomain_ZF_HD"/>
</dbReference>
<evidence type="ECO:0000256" key="6">
    <source>
        <dbReference type="ARBA" id="ARBA00023125"/>
    </source>
</evidence>
<evidence type="ECO:0000256" key="4">
    <source>
        <dbReference type="ARBA" id="ARBA00022833"/>
    </source>
</evidence>
<evidence type="ECO:0000256" key="9">
    <source>
        <dbReference type="ARBA" id="ARBA00023242"/>
    </source>
</evidence>
<evidence type="ECO:0000256" key="2">
    <source>
        <dbReference type="ARBA" id="ARBA00022723"/>
    </source>
</evidence>
<evidence type="ECO:0000256" key="3">
    <source>
        <dbReference type="ARBA" id="ARBA00022771"/>
    </source>
</evidence>
<keyword evidence="9" id="KW-0539">Nucleus</keyword>
<evidence type="ECO:0000256" key="8">
    <source>
        <dbReference type="ARBA" id="ARBA00023163"/>
    </source>
</evidence>
<dbReference type="NCBIfam" id="TIGR01565">
    <property type="entry name" value="homeo_ZF_HD"/>
    <property type="match status" value="1"/>
</dbReference>
<keyword evidence="4" id="KW-0862">Zinc</keyword>
<feature type="region of interest" description="Disordered" evidence="10">
    <location>
        <begin position="179"/>
        <end position="198"/>
    </location>
</feature>
<evidence type="ECO:0000256" key="5">
    <source>
        <dbReference type="ARBA" id="ARBA00023015"/>
    </source>
</evidence>
<reference evidence="11" key="1">
    <citation type="submission" date="2020-06" db="EMBL/GenBank/DDBJ databases">
        <authorList>
            <person name="Li T."/>
            <person name="Hu X."/>
            <person name="Zhang T."/>
            <person name="Song X."/>
            <person name="Zhang H."/>
            <person name="Dai N."/>
            <person name="Sheng W."/>
            <person name="Hou X."/>
            <person name="Wei L."/>
        </authorList>
    </citation>
    <scope>NUCLEOTIDE SEQUENCE</scope>
    <source>
        <strain evidence="11">KEN1</strain>
        <tissue evidence="11">Leaf</tissue>
    </source>
</reference>
<keyword evidence="7 11" id="KW-0371">Homeobox</keyword>
<evidence type="ECO:0000256" key="10">
    <source>
        <dbReference type="SAM" id="MobiDB-lite"/>
    </source>
</evidence>
<evidence type="ECO:0000313" key="11">
    <source>
        <dbReference type="EMBL" id="KAL0421088.1"/>
    </source>
</evidence>
<feature type="compositionally biased region" description="Pro residues" evidence="10">
    <location>
        <begin position="70"/>
        <end position="79"/>
    </location>
</feature>